<evidence type="ECO:0000259" key="15">
    <source>
        <dbReference type="PROSITE" id="PS51163"/>
    </source>
</evidence>
<evidence type="ECO:0000256" key="3">
    <source>
        <dbReference type="ARBA" id="ARBA00012584"/>
    </source>
</evidence>
<evidence type="ECO:0000256" key="4">
    <source>
        <dbReference type="ARBA" id="ARBA00015492"/>
    </source>
</evidence>
<feature type="binding site" evidence="14">
    <location>
        <position position="140"/>
    </location>
    <ligand>
        <name>ATP</name>
        <dbReference type="ChEBI" id="CHEBI:30616"/>
    </ligand>
</feature>
<comment type="caution">
    <text evidence="16">The sequence shown here is derived from an EMBL/GenBank/DDBJ whole genome shotgun (WGS) entry which is preliminary data.</text>
</comment>
<dbReference type="Pfam" id="PF01300">
    <property type="entry name" value="Sua5_yciO_yrdC"/>
    <property type="match status" value="1"/>
</dbReference>
<dbReference type="GO" id="GO:0005737">
    <property type="term" value="C:cytoplasm"/>
    <property type="evidence" value="ECO:0007669"/>
    <property type="project" value="UniProtKB-SubCell"/>
</dbReference>
<dbReference type="SUPFAM" id="SSF55821">
    <property type="entry name" value="YrdC/RibB"/>
    <property type="match status" value="1"/>
</dbReference>
<feature type="binding site" evidence="14">
    <location>
        <position position="115"/>
    </location>
    <ligand>
        <name>ATP</name>
        <dbReference type="ChEBI" id="CHEBI:30616"/>
    </ligand>
</feature>
<dbReference type="EMBL" id="SEOL01000001">
    <property type="protein sequence ID" value="MBL0848692.1"/>
    <property type="molecule type" value="Genomic_DNA"/>
</dbReference>
<evidence type="ECO:0000256" key="14">
    <source>
        <dbReference type="PIRSR" id="PIRSR004930-1"/>
    </source>
</evidence>
<dbReference type="Gene3D" id="3.90.870.10">
    <property type="entry name" value="DHBP synthase"/>
    <property type="match status" value="1"/>
</dbReference>
<dbReference type="InterPro" id="IPR050156">
    <property type="entry name" value="TC-AMP_synthase_SUA5"/>
</dbReference>
<dbReference type="AlphaFoldDB" id="A0A937AJ70"/>
<evidence type="ECO:0000256" key="10">
    <source>
        <dbReference type="ARBA" id="ARBA00022840"/>
    </source>
</evidence>
<dbReference type="GO" id="GO:0000049">
    <property type="term" value="F:tRNA binding"/>
    <property type="evidence" value="ECO:0007669"/>
    <property type="project" value="TreeGrafter"/>
</dbReference>
<evidence type="ECO:0000256" key="12">
    <source>
        <dbReference type="ARBA" id="ARBA00048366"/>
    </source>
</evidence>
<dbReference type="InterPro" id="IPR006070">
    <property type="entry name" value="Sua5-like_dom"/>
</dbReference>
<feature type="binding site" evidence="14">
    <location>
        <position position="32"/>
    </location>
    <ligand>
        <name>L-threonine</name>
        <dbReference type="ChEBI" id="CHEBI:57926"/>
    </ligand>
</feature>
<keyword evidence="5 13" id="KW-0963">Cytoplasm</keyword>
<dbReference type="Pfam" id="PF03481">
    <property type="entry name" value="Sua5_C"/>
    <property type="match status" value="1"/>
</dbReference>
<evidence type="ECO:0000313" key="17">
    <source>
        <dbReference type="Proteomes" id="UP000736856"/>
    </source>
</evidence>
<reference evidence="16" key="1">
    <citation type="submission" date="2019-02" db="EMBL/GenBank/DDBJ databases">
        <title>A novel Candidatus Liberibacter species associated with the New Zealand native fuchsia psyllid, Ctenarytaina fuchsiae.</title>
        <authorList>
            <person name="Thompson S.M."/>
            <person name="Jorgensen N."/>
            <person name="David C."/>
            <person name="Bulman S.R."/>
            <person name="Smith G.R."/>
        </authorList>
    </citation>
    <scope>NUCLEOTIDE SEQUENCE</scope>
    <source>
        <strain evidence="16">Oxford</strain>
    </source>
</reference>
<feature type="binding site" evidence="14">
    <location>
        <position position="64"/>
    </location>
    <ligand>
        <name>L-threonine</name>
        <dbReference type="ChEBI" id="CHEBI:57926"/>
    </ligand>
</feature>
<dbReference type="GO" id="GO:0008033">
    <property type="term" value="P:tRNA processing"/>
    <property type="evidence" value="ECO:0007669"/>
    <property type="project" value="UniProtKB-KW"/>
</dbReference>
<feature type="binding site" evidence="14">
    <location>
        <position position="148"/>
    </location>
    <ligand>
        <name>ATP</name>
        <dbReference type="ChEBI" id="CHEBI:30616"/>
    </ligand>
</feature>
<comment type="catalytic activity">
    <reaction evidence="12 13">
        <text>L-threonine + hydrogencarbonate + ATP = L-threonylcarbamoyladenylate + diphosphate + H2O</text>
        <dbReference type="Rhea" id="RHEA:36407"/>
        <dbReference type="ChEBI" id="CHEBI:15377"/>
        <dbReference type="ChEBI" id="CHEBI:17544"/>
        <dbReference type="ChEBI" id="CHEBI:30616"/>
        <dbReference type="ChEBI" id="CHEBI:33019"/>
        <dbReference type="ChEBI" id="CHEBI:57926"/>
        <dbReference type="ChEBI" id="CHEBI:73682"/>
        <dbReference type="EC" id="2.7.7.87"/>
    </reaction>
</comment>
<evidence type="ECO:0000256" key="8">
    <source>
        <dbReference type="ARBA" id="ARBA00022695"/>
    </source>
</evidence>
<feature type="binding site" evidence="14">
    <location>
        <position position="194"/>
    </location>
    <ligand>
        <name>ATP</name>
        <dbReference type="ChEBI" id="CHEBI:30616"/>
    </ligand>
</feature>
<keyword evidence="7 13" id="KW-0819">tRNA processing</keyword>
<dbReference type="GO" id="GO:0061710">
    <property type="term" value="F:L-threonylcarbamoyladenylate synthase"/>
    <property type="evidence" value="ECO:0007669"/>
    <property type="project" value="UniProtKB-EC"/>
</dbReference>
<evidence type="ECO:0000256" key="2">
    <source>
        <dbReference type="ARBA" id="ARBA00007663"/>
    </source>
</evidence>
<feature type="binding site" evidence="14">
    <location>
        <position position="179"/>
    </location>
    <ligand>
        <name>L-threonine</name>
        <dbReference type="ChEBI" id="CHEBI:57926"/>
    </ligand>
</feature>
<keyword evidence="8 13" id="KW-0548">Nucleotidyltransferase</keyword>
<dbReference type="InterPro" id="IPR017945">
    <property type="entry name" value="DHBP_synth_RibB-like_a/b_dom"/>
</dbReference>
<comment type="similarity">
    <text evidence="2 13">Belongs to the SUA5 family.</text>
</comment>
<organism evidence="16 17">
    <name type="scientific">Candidatus Liberibacter ctenarytainae</name>
    <dbReference type="NCBI Taxonomy" id="2020335"/>
    <lineage>
        <taxon>Bacteria</taxon>
        <taxon>Pseudomonadati</taxon>
        <taxon>Pseudomonadota</taxon>
        <taxon>Alphaproteobacteria</taxon>
        <taxon>Hyphomicrobiales</taxon>
        <taxon>Rhizobiaceae</taxon>
        <taxon>Liberibacter</taxon>
    </lineage>
</organism>
<keyword evidence="9 13" id="KW-0547">Nucleotide-binding</keyword>
<dbReference type="InterPro" id="IPR005145">
    <property type="entry name" value="Sua5_C"/>
</dbReference>
<evidence type="ECO:0000256" key="5">
    <source>
        <dbReference type="ARBA" id="ARBA00022490"/>
    </source>
</evidence>
<keyword evidence="10 13" id="KW-0067">ATP-binding</keyword>
<proteinExistence type="inferred from homology"/>
<evidence type="ECO:0000256" key="13">
    <source>
        <dbReference type="PIRNR" id="PIRNR004930"/>
    </source>
</evidence>
<dbReference type="GO" id="GO:0003725">
    <property type="term" value="F:double-stranded RNA binding"/>
    <property type="evidence" value="ECO:0007669"/>
    <property type="project" value="UniProtKB-UniRule"/>
</dbReference>
<dbReference type="InterPro" id="IPR010923">
    <property type="entry name" value="T(6)A37_SUA5"/>
</dbReference>
<dbReference type="PANTHER" id="PTHR17490:SF16">
    <property type="entry name" value="THREONYLCARBAMOYL-AMP SYNTHASE"/>
    <property type="match status" value="1"/>
</dbReference>
<keyword evidence="6 13" id="KW-0808">Transferase</keyword>
<dbReference type="GO" id="GO:0005524">
    <property type="term" value="F:ATP binding"/>
    <property type="evidence" value="ECO:0007669"/>
    <property type="project" value="UniProtKB-UniRule"/>
</dbReference>
<name>A0A937AJ70_9HYPH</name>
<evidence type="ECO:0000256" key="11">
    <source>
        <dbReference type="ARBA" id="ARBA00029774"/>
    </source>
</evidence>
<comment type="subcellular location">
    <subcellularLocation>
        <location evidence="1 13">Cytoplasm</location>
    </subcellularLocation>
</comment>
<dbReference type="NCBIfam" id="TIGR00057">
    <property type="entry name" value="L-threonylcarbamoyladenylate synthase"/>
    <property type="match status" value="1"/>
</dbReference>
<dbReference type="InterPro" id="IPR038385">
    <property type="entry name" value="Sua5/YwlC_C"/>
</dbReference>
<dbReference type="PIRSF" id="PIRSF004930">
    <property type="entry name" value="Tln_factor_SUA5"/>
    <property type="match status" value="1"/>
</dbReference>
<dbReference type="PROSITE" id="PS51163">
    <property type="entry name" value="YRDC"/>
    <property type="match status" value="1"/>
</dbReference>
<sequence>MTQIMSITDSNALQKACEFLKDGLPIAIPTETVYGLAVDARNPSAIRSLYSIKNRPLINPLICHVSNIAMARKYAHFDPLSLHLAKIFWPGPLTLLLNLSFENDIHPLTTSHLKTACFRAPRGFVQNLIAAYGYPLAIPSANMSGELSLTSAQNILSSSISSKIPLILDGGNSEIGVESTIVHVADDQTIRILRPGGLEMEEIKKASGKKLVYPTIGEQSTPKAPGMLKSHYAPRAQVRLKVAHVHPGEALIRLANFPIKNIEHATIVLDLSPSGNLREAAFNLFNFMKIADNSGATSIAFSPIPNHGLGLAINNRIERAAAPRQ</sequence>
<evidence type="ECO:0000256" key="7">
    <source>
        <dbReference type="ARBA" id="ARBA00022694"/>
    </source>
</evidence>
<evidence type="ECO:0000256" key="1">
    <source>
        <dbReference type="ARBA" id="ARBA00004496"/>
    </source>
</evidence>
<dbReference type="GO" id="GO:0006450">
    <property type="term" value="P:regulation of translational fidelity"/>
    <property type="evidence" value="ECO:0007669"/>
    <property type="project" value="TreeGrafter"/>
</dbReference>
<gene>
    <name evidence="16" type="ORF">EU981_01115</name>
</gene>
<evidence type="ECO:0000256" key="6">
    <source>
        <dbReference type="ARBA" id="ARBA00022679"/>
    </source>
</evidence>
<evidence type="ECO:0000256" key="9">
    <source>
        <dbReference type="ARBA" id="ARBA00022741"/>
    </source>
</evidence>
<comment type="function">
    <text evidence="13">Required for the formation of a threonylcarbamoyl group on adenosine at position 37 (t(6)A37) in tRNAs that read codons beginning with adenine.</text>
</comment>
<feature type="binding site" evidence="14">
    <location>
        <position position="55"/>
    </location>
    <ligand>
        <name>ATP</name>
        <dbReference type="ChEBI" id="CHEBI:30616"/>
    </ligand>
</feature>
<evidence type="ECO:0000313" key="16">
    <source>
        <dbReference type="EMBL" id="MBL0848692.1"/>
    </source>
</evidence>
<protein>
    <recommendedName>
        <fullName evidence="4 13">Threonylcarbamoyl-AMP synthase</fullName>
        <shortName evidence="13">TC-AMP synthase</shortName>
        <ecNumber evidence="3 13">2.7.7.87</ecNumber>
    </recommendedName>
    <alternativeName>
        <fullName evidence="11 13">L-threonylcarbamoyladenylate synthase</fullName>
    </alternativeName>
</protein>
<feature type="domain" description="YrdC-like" evidence="15">
    <location>
        <begin position="10"/>
        <end position="198"/>
    </location>
</feature>
<accession>A0A937AJ70</accession>
<dbReference type="EC" id="2.7.7.87" evidence="3 13"/>
<feature type="binding site" evidence="14">
    <location>
        <position position="119"/>
    </location>
    <ligand>
        <name>L-threonine</name>
        <dbReference type="ChEBI" id="CHEBI:57926"/>
    </ligand>
</feature>
<feature type="binding site" evidence="14">
    <location>
        <position position="232"/>
    </location>
    <ligand>
        <name>ATP</name>
        <dbReference type="ChEBI" id="CHEBI:30616"/>
    </ligand>
</feature>
<dbReference type="Gene3D" id="3.40.50.11030">
    <property type="entry name" value="Threonylcarbamoyl-AMP synthase, C-terminal domain"/>
    <property type="match status" value="1"/>
</dbReference>
<dbReference type="Proteomes" id="UP000736856">
    <property type="component" value="Unassembled WGS sequence"/>
</dbReference>
<feature type="binding site" evidence="14">
    <location>
        <position position="59"/>
    </location>
    <ligand>
        <name>ATP</name>
        <dbReference type="ChEBI" id="CHEBI:30616"/>
    </ligand>
</feature>
<dbReference type="PANTHER" id="PTHR17490">
    <property type="entry name" value="SUA5"/>
    <property type="match status" value="1"/>
</dbReference>